<comment type="caution">
    <text evidence="1">The sequence shown here is derived from an EMBL/GenBank/DDBJ whole genome shotgun (WGS) entry which is preliminary data.</text>
</comment>
<dbReference type="Proteomes" id="UP000254939">
    <property type="component" value="Unassembled WGS sequence"/>
</dbReference>
<evidence type="ECO:0000313" key="2">
    <source>
        <dbReference type="Proteomes" id="UP000254939"/>
    </source>
</evidence>
<name>A0A370KI78_9HYPH</name>
<organism evidence="1 2">
    <name type="scientific">Rhizobium grahamii</name>
    <dbReference type="NCBI Taxonomy" id="1120045"/>
    <lineage>
        <taxon>Bacteria</taxon>
        <taxon>Pseudomonadati</taxon>
        <taxon>Pseudomonadota</taxon>
        <taxon>Alphaproteobacteria</taxon>
        <taxon>Hyphomicrobiales</taxon>
        <taxon>Rhizobiaceae</taxon>
        <taxon>Rhizobium/Agrobacterium group</taxon>
        <taxon>Rhizobium</taxon>
    </lineage>
</organism>
<dbReference type="EMBL" id="NAAC01000032">
    <property type="protein sequence ID" value="RDJ05267.1"/>
    <property type="molecule type" value="Genomic_DNA"/>
</dbReference>
<proteinExistence type="predicted"/>
<dbReference type="AlphaFoldDB" id="A0A370KI78"/>
<gene>
    <name evidence="1" type="ORF">B5K06_25975</name>
</gene>
<sequence length="78" mass="8730">MTGALADMLEIGIIVARMLVFQPVRRGFSVELRTMCNARVRTSEKFRVTESPVYDGKWTVVENSTDCPAIVEGIPWIA</sequence>
<protein>
    <submittedName>
        <fullName evidence="1">Uncharacterized protein</fullName>
    </submittedName>
</protein>
<evidence type="ECO:0000313" key="1">
    <source>
        <dbReference type="EMBL" id="RDJ05267.1"/>
    </source>
</evidence>
<accession>A0A370KI78</accession>
<reference evidence="1 2" key="1">
    <citation type="submission" date="2017-03" db="EMBL/GenBank/DDBJ databases">
        <title>Genome analysis of Rhizobial strains effectives or ineffectives for nitrogen fixation isolated from bean seeds.</title>
        <authorList>
            <person name="Peralta H."/>
            <person name="Aguilar-Vera A."/>
            <person name="Mora Y."/>
            <person name="Vargas-Lagunas C."/>
            <person name="Girard L."/>
            <person name="Mora J."/>
        </authorList>
    </citation>
    <scope>NUCLEOTIDE SEQUENCE [LARGE SCALE GENOMIC DNA]</scope>
    <source>
        <strain evidence="1 2">CCGM3</strain>
    </source>
</reference>